<dbReference type="InterPro" id="IPR001469">
    <property type="entry name" value="ATP_synth_F1_dsu/esu"/>
</dbReference>
<comment type="caution">
    <text evidence="9">The sequence shown here is derived from an EMBL/GenBank/DDBJ whole genome shotgun (WGS) entry which is preliminary data.</text>
</comment>
<protein>
    <submittedName>
        <fullName evidence="9">F0F1 ATP synthase subunit epsilon</fullName>
    </submittedName>
</protein>
<dbReference type="SUPFAM" id="SSF51344">
    <property type="entry name" value="Epsilon subunit of F1F0-ATP synthase N-terminal domain"/>
    <property type="match status" value="1"/>
</dbReference>
<evidence type="ECO:0000313" key="9">
    <source>
        <dbReference type="EMBL" id="RUT69722.1"/>
    </source>
</evidence>
<dbReference type="GO" id="GO:0012505">
    <property type="term" value="C:endomembrane system"/>
    <property type="evidence" value="ECO:0007669"/>
    <property type="project" value="UniProtKB-SubCell"/>
</dbReference>
<dbReference type="Pfam" id="PF02823">
    <property type="entry name" value="ATP-synt_DE_N"/>
    <property type="match status" value="1"/>
</dbReference>
<dbReference type="Proteomes" id="UP000288102">
    <property type="component" value="Unassembled WGS sequence"/>
</dbReference>
<evidence type="ECO:0000256" key="3">
    <source>
        <dbReference type="ARBA" id="ARBA00005712"/>
    </source>
</evidence>
<organism evidence="9 10">
    <name type="scientific">Flavobacterium cupreum</name>
    <dbReference type="NCBI Taxonomy" id="2133766"/>
    <lineage>
        <taxon>Bacteria</taxon>
        <taxon>Pseudomonadati</taxon>
        <taxon>Bacteroidota</taxon>
        <taxon>Flavobacteriia</taxon>
        <taxon>Flavobacteriales</taxon>
        <taxon>Flavobacteriaceae</taxon>
        <taxon>Flavobacterium</taxon>
    </lineage>
</organism>
<evidence type="ECO:0000259" key="8">
    <source>
        <dbReference type="Pfam" id="PF02823"/>
    </source>
</evidence>
<reference evidence="10" key="1">
    <citation type="journal article" date="2019" name="Syst. Appl. Microbiol.">
        <title>Flavobacterium circumlabens sp. nov. and Flavobacterium cupreum sp. nov., two psychrotrophic species isolated from Antarctic environmental samples.</title>
        <authorList>
            <person name="Kralova S."/>
            <person name="Busse H.-J."/>
            <person name="Svec P."/>
            <person name="Maslanova I."/>
            <person name="Stankova E."/>
            <person name="Bartak M."/>
            <person name="Sedlacek I."/>
        </authorList>
    </citation>
    <scope>NUCLEOTIDE SEQUENCE [LARGE SCALE GENOMIC DNA]</scope>
    <source>
        <strain evidence="10">CCM 8825</strain>
    </source>
</reference>
<keyword evidence="6" id="KW-0472">Membrane</keyword>
<dbReference type="EMBL" id="QWDM01000008">
    <property type="protein sequence ID" value="RUT69722.1"/>
    <property type="molecule type" value="Genomic_DNA"/>
</dbReference>
<keyword evidence="10" id="KW-1185">Reference proteome</keyword>
<keyword evidence="7" id="KW-0066">ATP synthesis</keyword>
<sequence length="93" mass="10018">MILEIVSPEAKLFSGEVTSVTLPGVDGSFQILNHHAPIVSILEKGTIKIVAPAFSFSKEVAGKFTKVNDQTYTLDIVSGTIEMKDNKIIVLAD</sequence>
<proteinExistence type="inferred from homology"/>
<evidence type="ECO:0000256" key="6">
    <source>
        <dbReference type="ARBA" id="ARBA00023136"/>
    </source>
</evidence>
<dbReference type="InterPro" id="IPR020546">
    <property type="entry name" value="ATP_synth_F1_dsu/esu_N"/>
</dbReference>
<keyword evidence="7" id="KW-0139">CF(1)</keyword>
<dbReference type="InterPro" id="IPR036771">
    <property type="entry name" value="ATPsynth_dsu/esu_N"/>
</dbReference>
<comment type="similarity">
    <text evidence="3">Belongs to the ATPase epsilon chain family.</text>
</comment>
<evidence type="ECO:0000256" key="7">
    <source>
        <dbReference type="ARBA" id="ARBA00023196"/>
    </source>
</evidence>
<dbReference type="Gene3D" id="2.60.15.10">
    <property type="entry name" value="F0F1 ATP synthase delta/epsilon subunit, N-terminal"/>
    <property type="match status" value="1"/>
</dbReference>
<dbReference type="RefSeq" id="WP_127338960.1">
    <property type="nucleotide sequence ID" value="NZ_QWDM01000008.1"/>
</dbReference>
<accession>A0A434A5V9</accession>
<dbReference type="GO" id="GO:0045259">
    <property type="term" value="C:proton-transporting ATP synthase complex"/>
    <property type="evidence" value="ECO:0007669"/>
    <property type="project" value="UniProtKB-KW"/>
</dbReference>
<feature type="domain" description="ATP synthase F1 complex delta/epsilon subunit N-terminal" evidence="8">
    <location>
        <begin position="2"/>
        <end position="93"/>
    </location>
</feature>
<comment type="subcellular location">
    <subcellularLocation>
        <location evidence="2">Endomembrane system</location>
        <topology evidence="2">Peripheral membrane protein</topology>
    </subcellularLocation>
</comment>
<dbReference type="CDD" id="cd12152">
    <property type="entry name" value="F1-ATPase_delta"/>
    <property type="match status" value="1"/>
</dbReference>
<keyword evidence="5" id="KW-0406">Ion transport</keyword>
<evidence type="ECO:0000256" key="4">
    <source>
        <dbReference type="ARBA" id="ARBA00022448"/>
    </source>
</evidence>
<gene>
    <name evidence="9" type="ORF">D0817_13955</name>
</gene>
<dbReference type="AlphaFoldDB" id="A0A434A5V9"/>
<name>A0A434A5V9_9FLAO</name>
<evidence type="ECO:0000256" key="1">
    <source>
        <dbReference type="ARBA" id="ARBA00003543"/>
    </source>
</evidence>
<evidence type="ECO:0000256" key="5">
    <source>
        <dbReference type="ARBA" id="ARBA00023065"/>
    </source>
</evidence>
<dbReference type="OrthoDB" id="5294255at2"/>
<keyword evidence="4" id="KW-0813">Transport</keyword>
<dbReference type="GO" id="GO:0046933">
    <property type="term" value="F:proton-transporting ATP synthase activity, rotational mechanism"/>
    <property type="evidence" value="ECO:0007669"/>
    <property type="project" value="InterPro"/>
</dbReference>
<comment type="function">
    <text evidence="1">Produces ATP from ADP in the presence of a proton gradient across the membrane.</text>
</comment>
<evidence type="ECO:0000313" key="10">
    <source>
        <dbReference type="Proteomes" id="UP000288102"/>
    </source>
</evidence>
<evidence type="ECO:0000256" key="2">
    <source>
        <dbReference type="ARBA" id="ARBA00004184"/>
    </source>
</evidence>